<dbReference type="PROSITE" id="PS51918">
    <property type="entry name" value="RADICAL_SAM"/>
    <property type="match status" value="1"/>
</dbReference>
<protein>
    <submittedName>
        <fullName evidence="8">Coproporphyrinogen III oxidase</fullName>
    </submittedName>
</protein>
<keyword evidence="5" id="KW-0408">Iron</keyword>
<dbReference type="SFLD" id="SFLDG01091">
    <property type="entry name" value="uncharacterized_CHP01210-like"/>
    <property type="match status" value="1"/>
</dbReference>
<reference evidence="8 9" key="1">
    <citation type="submission" date="2016-07" db="EMBL/GenBank/DDBJ databases">
        <title>Characterization of isolates of Eisenbergiella tayi derived from blood cultures, using whole genome sequencing.</title>
        <authorList>
            <person name="Burdz T."/>
            <person name="Wiebe D."/>
            <person name="Huynh C."/>
            <person name="Bernard K."/>
        </authorList>
    </citation>
    <scope>NUCLEOTIDE SEQUENCE [LARGE SCALE GENOMIC DNA]</scope>
    <source>
        <strain evidence="8 9">NML 120489</strain>
    </source>
</reference>
<sequence>MDYHGKPYYSLDAWCKNTYGEKLYKIALDAGLTCPNRDGTLDSRGCIFCSAGGSGEFAAGRLPGAEPVDGPFSIREQLEAGKKLLEKKKTGRRYIAYFQAYTNTYGPVDYLASIYRQALMEPDIAGISIATRPDCLGTEIMRLFASLKQDFPDKFIWIELGLQTIHEETALFIRRGYPLSCFTEAMEALHKADIPVIVHVILGLPGETEEMLLQTIRFLNRCGIFGIKLQLLHILENTDLAVLYRAGKVPVLSMDAYLSYLQKCIAALSPDIVIHRVTGDGPKNILIAPSWSSNKRNVLNTLHQRMKLSSIRQGQCYESGTFDSLQIDCALYVGQGHFSPDHSPDQ</sequence>
<dbReference type="PANTHER" id="PTHR11135:SF1">
    <property type="entry name" value="PROTEIN YHCC"/>
    <property type="match status" value="1"/>
</dbReference>
<accession>A0A1E3AUQ3</accession>
<dbReference type="RefSeq" id="WP_069155408.1">
    <property type="nucleotide sequence ID" value="NZ_DBFYTC010000043.1"/>
</dbReference>
<dbReference type="PATRIC" id="fig|1432052.3.peg.141"/>
<dbReference type="EMBL" id="MCGI01000001">
    <property type="protein sequence ID" value="ODM12427.1"/>
    <property type="molecule type" value="Genomic_DNA"/>
</dbReference>
<evidence type="ECO:0000256" key="6">
    <source>
        <dbReference type="ARBA" id="ARBA00023014"/>
    </source>
</evidence>
<evidence type="ECO:0000313" key="9">
    <source>
        <dbReference type="Proteomes" id="UP000095003"/>
    </source>
</evidence>
<name>A0A1E3AUQ3_9FIRM</name>
<dbReference type="SFLD" id="SFLDS00029">
    <property type="entry name" value="Radical_SAM"/>
    <property type="match status" value="1"/>
</dbReference>
<comment type="caution">
    <text evidence="8">The sequence shown here is derived from an EMBL/GenBank/DDBJ whole genome shotgun (WGS) entry which is preliminary data.</text>
</comment>
<dbReference type="GeneID" id="93304948"/>
<evidence type="ECO:0000256" key="3">
    <source>
        <dbReference type="ARBA" id="ARBA00022691"/>
    </source>
</evidence>
<dbReference type="GO" id="GO:0046872">
    <property type="term" value="F:metal ion binding"/>
    <property type="evidence" value="ECO:0007669"/>
    <property type="project" value="UniProtKB-KW"/>
</dbReference>
<dbReference type="Pfam" id="PF04055">
    <property type="entry name" value="Radical_SAM"/>
    <property type="match status" value="1"/>
</dbReference>
<comment type="cofactor">
    <cofactor evidence="1">
        <name>[4Fe-4S] cluster</name>
        <dbReference type="ChEBI" id="CHEBI:49883"/>
    </cofactor>
</comment>
<dbReference type="GO" id="GO:0051539">
    <property type="term" value="F:4 iron, 4 sulfur cluster binding"/>
    <property type="evidence" value="ECO:0007669"/>
    <property type="project" value="UniProtKB-KW"/>
</dbReference>
<dbReference type="InterPro" id="IPR032432">
    <property type="entry name" value="Radical_SAM_C"/>
</dbReference>
<evidence type="ECO:0000256" key="1">
    <source>
        <dbReference type="ARBA" id="ARBA00001966"/>
    </source>
</evidence>
<dbReference type="Gene3D" id="3.80.30.20">
    <property type="entry name" value="tm_1862 like domain"/>
    <property type="match status" value="1"/>
</dbReference>
<dbReference type="CDD" id="cd01335">
    <property type="entry name" value="Radical_SAM"/>
    <property type="match status" value="1"/>
</dbReference>
<keyword evidence="3" id="KW-0949">S-adenosyl-L-methionine</keyword>
<evidence type="ECO:0000256" key="5">
    <source>
        <dbReference type="ARBA" id="ARBA00023004"/>
    </source>
</evidence>
<dbReference type="InterPro" id="IPR005911">
    <property type="entry name" value="YhcC-like"/>
</dbReference>
<dbReference type="InterPro" id="IPR058240">
    <property type="entry name" value="rSAM_sf"/>
</dbReference>
<dbReference type="Proteomes" id="UP000095003">
    <property type="component" value="Unassembled WGS sequence"/>
</dbReference>
<dbReference type="NCBIfam" id="TIGR01212">
    <property type="entry name" value="TIGR01212 family radical SAM protein"/>
    <property type="match status" value="1"/>
</dbReference>
<dbReference type="InterPro" id="IPR039661">
    <property type="entry name" value="ELP3"/>
</dbReference>
<dbReference type="InterPro" id="IPR006638">
    <property type="entry name" value="Elp3/MiaA/NifB-like_rSAM"/>
</dbReference>
<dbReference type="Pfam" id="PF16199">
    <property type="entry name" value="Radical_SAM_C"/>
    <property type="match status" value="1"/>
</dbReference>
<keyword evidence="6" id="KW-0411">Iron-sulfur</keyword>
<feature type="domain" description="Radical SAM core" evidence="7">
    <location>
        <begin position="18"/>
        <end position="271"/>
    </location>
</feature>
<dbReference type="AlphaFoldDB" id="A0A1E3AUQ3"/>
<dbReference type="InterPro" id="IPR007197">
    <property type="entry name" value="rSAM"/>
</dbReference>
<organism evidence="8 9">
    <name type="scientific">Eisenbergiella tayi</name>
    <dbReference type="NCBI Taxonomy" id="1432052"/>
    <lineage>
        <taxon>Bacteria</taxon>
        <taxon>Bacillati</taxon>
        <taxon>Bacillota</taxon>
        <taxon>Clostridia</taxon>
        <taxon>Lachnospirales</taxon>
        <taxon>Lachnospiraceae</taxon>
        <taxon>Eisenbergiella</taxon>
    </lineage>
</organism>
<dbReference type="PANTHER" id="PTHR11135">
    <property type="entry name" value="HISTONE ACETYLTRANSFERASE-RELATED"/>
    <property type="match status" value="1"/>
</dbReference>
<dbReference type="SMART" id="SM00729">
    <property type="entry name" value="Elp3"/>
    <property type="match status" value="1"/>
</dbReference>
<dbReference type="SFLD" id="SFLDG01086">
    <property type="entry name" value="elongater_protein-like"/>
    <property type="match status" value="1"/>
</dbReference>
<evidence type="ECO:0000256" key="4">
    <source>
        <dbReference type="ARBA" id="ARBA00022723"/>
    </source>
</evidence>
<evidence type="ECO:0000313" key="8">
    <source>
        <dbReference type="EMBL" id="ODM12427.1"/>
    </source>
</evidence>
<proteinExistence type="predicted"/>
<gene>
    <name evidence="8" type="ORF">BEH84_00141</name>
</gene>
<evidence type="ECO:0000256" key="2">
    <source>
        <dbReference type="ARBA" id="ARBA00022485"/>
    </source>
</evidence>
<keyword evidence="2" id="KW-0004">4Fe-4S</keyword>
<keyword evidence="4" id="KW-0479">Metal-binding</keyword>
<dbReference type="GO" id="GO:0003824">
    <property type="term" value="F:catalytic activity"/>
    <property type="evidence" value="ECO:0007669"/>
    <property type="project" value="InterPro"/>
</dbReference>
<dbReference type="SUPFAM" id="SSF102114">
    <property type="entry name" value="Radical SAM enzymes"/>
    <property type="match status" value="1"/>
</dbReference>
<evidence type="ECO:0000259" key="7">
    <source>
        <dbReference type="PROSITE" id="PS51918"/>
    </source>
</evidence>
<dbReference type="InterPro" id="IPR023404">
    <property type="entry name" value="rSAM_horseshoe"/>
</dbReference>